<keyword evidence="4" id="KW-1185">Reference proteome</keyword>
<sequence>MFLMIDNYDSFVYNLVRYLEEIKEEIKVFRNDKITIKEIYDLNPEAIIISPGPKSPDKSGIILEVIEEFKGKIPILGICLGHQAIGHAFGGNIVKGAYPVHGKISYITHDNKGVFKSLKNHFKVTRYHSLVIERRTLPKCLEITSETEDGVIMGVRHCNYPIEGVQFHPEAELTEFGHELLINFINVAREFNKNTSRSSYESKN</sequence>
<dbReference type="CDD" id="cd01743">
    <property type="entry name" value="GATase1_Anthranilate_Synthase"/>
    <property type="match status" value="1"/>
</dbReference>
<dbReference type="RefSeq" id="WP_039630444.1">
    <property type="nucleotide sequence ID" value="NZ_AYSO01000012.1"/>
</dbReference>
<feature type="domain" description="Glutamine amidotransferase" evidence="2">
    <location>
        <begin position="3"/>
        <end position="185"/>
    </location>
</feature>
<keyword evidence="3" id="KW-0808">Transferase</keyword>
<proteinExistence type="predicted"/>
<dbReference type="OrthoDB" id="9804328at2"/>
<dbReference type="SUPFAM" id="SSF52317">
    <property type="entry name" value="Class I glutamine amidotransferase-like"/>
    <property type="match status" value="1"/>
</dbReference>
<dbReference type="InterPro" id="IPR017926">
    <property type="entry name" value="GATASE"/>
</dbReference>
<dbReference type="GO" id="GO:0005829">
    <property type="term" value="C:cytosol"/>
    <property type="evidence" value="ECO:0007669"/>
    <property type="project" value="TreeGrafter"/>
</dbReference>
<keyword evidence="1 3" id="KW-0315">Glutamine amidotransferase</keyword>
<reference evidence="3 4" key="1">
    <citation type="journal article" date="2015" name="Infect. Genet. Evol.">
        <title>Genomic sequences of six botulinum neurotoxin-producing strains representing three clostridial species illustrate the mobility and diversity of botulinum neurotoxin genes.</title>
        <authorList>
            <person name="Smith T.J."/>
            <person name="Hill K.K."/>
            <person name="Xie G."/>
            <person name="Foley B.T."/>
            <person name="Williamson C.H."/>
            <person name="Foster J.T."/>
            <person name="Johnson S.L."/>
            <person name="Chertkov O."/>
            <person name="Teshima H."/>
            <person name="Gibbons H.S."/>
            <person name="Johnsky L.A."/>
            <person name="Karavis M.A."/>
            <person name="Smith L.A."/>
        </authorList>
    </citation>
    <scope>NUCLEOTIDE SEQUENCE [LARGE SCALE GENOMIC DNA]</scope>
    <source>
        <strain evidence="3 4">CDC 2741</strain>
    </source>
</reference>
<evidence type="ECO:0000313" key="3">
    <source>
        <dbReference type="EMBL" id="KIE48011.1"/>
    </source>
</evidence>
<gene>
    <name evidence="3" type="ORF">U732_3894</name>
</gene>
<dbReference type="Proteomes" id="UP000031366">
    <property type="component" value="Unassembled WGS sequence"/>
</dbReference>
<dbReference type="EMBL" id="AYSO01000012">
    <property type="protein sequence ID" value="KIE48011.1"/>
    <property type="molecule type" value="Genomic_DNA"/>
</dbReference>
<dbReference type="PRINTS" id="PR00096">
    <property type="entry name" value="GATASE"/>
</dbReference>
<dbReference type="NCBIfam" id="TIGR00566">
    <property type="entry name" value="trpG_papA"/>
    <property type="match status" value="1"/>
</dbReference>
<dbReference type="STRING" id="29341.RSJ17_11650"/>
<dbReference type="InterPro" id="IPR050472">
    <property type="entry name" value="Anth_synth/Amidotransfase"/>
</dbReference>
<dbReference type="PRINTS" id="PR00097">
    <property type="entry name" value="ANTSNTHASEII"/>
</dbReference>
<dbReference type="InterPro" id="IPR006221">
    <property type="entry name" value="TrpG/PapA_dom"/>
</dbReference>
<name>A0A0C1RCE4_9CLOT</name>
<accession>A0A0C1RCE4</accession>
<dbReference type="GO" id="GO:0016740">
    <property type="term" value="F:transferase activity"/>
    <property type="evidence" value="ECO:0007669"/>
    <property type="project" value="UniProtKB-KW"/>
</dbReference>
<dbReference type="AlphaFoldDB" id="A0A0C1RCE4"/>
<evidence type="ECO:0000259" key="2">
    <source>
        <dbReference type="Pfam" id="PF00117"/>
    </source>
</evidence>
<dbReference type="Gene3D" id="3.40.50.880">
    <property type="match status" value="1"/>
</dbReference>
<evidence type="ECO:0000313" key="4">
    <source>
        <dbReference type="Proteomes" id="UP000031366"/>
    </source>
</evidence>
<dbReference type="GO" id="GO:0004049">
    <property type="term" value="F:anthranilate synthase activity"/>
    <property type="evidence" value="ECO:0007669"/>
    <property type="project" value="TreeGrafter"/>
</dbReference>
<dbReference type="PRINTS" id="PR00099">
    <property type="entry name" value="CPSGATASE"/>
</dbReference>
<dbReference type="PROSITE" id="PS51273">
    <property type="entry name" value="GATASE_TYPE_1"/>
    <property type="match status" value="1"/>
</dbReference>
<evidence type="ECO:0000256" key="1">
    <source>
        <dbReference type="ARBA" id="ARBA00022962"/>
    </source>
</evidence>
<dbReference type="GO" id="GO:0000162">
    <property type="term" value="P:L-tryptophan biosynthetic process"/>
    <property type="evidence" value="ECO:0007669"/>
    <property type="project" value="TreeGrafter"/>
</dbReference>
<organism evidence="3 4">
    <name type="scientific">Clostridium argentinense CDC 2741</name>
    <dbReference type="NCBI Taxonomy" id="1418104"/>
    <lineage>
        <taxon>Bacteria</taxon>
        <taxon>Bacillati</taxon>
        <taxon>Bacillota</taxon>
        <taxon>Clostridia</taxon>
        <taxon>Eubacteriales</taxon>
        <taxon>Clostridiaceae</taxon>
        <taxon>Clostridium</taxon>
    </lineage>
</organism>
<comment type="caution">
    <text evidence="3">The sequence shown here is derived from an EMBL/GenBank/DDBJ whole genome shotgun (WGS) entry which is preliminary data.</text>
</comment>
<dbReference type="InterPro" id="IPR029062">
    <property type="entry name" value="Class_I_gatase-like"/>
</dbReference>
<dbReference type="FunFam" id="3.40.50.880:FF:000003">
    <property type="entry name" value="Anthranilate synthase component II"/>
    <property type="match status" value="1"/>
</dbReference>
<protein>
    <submittedName>
        <fullName evidence="3">Glutamine amidotransferase of anthranilate synthase/aminodeoxychorismate synthase family protein</fullName>
    </submittedName>
</protein>
<dbReference type="Pfam" id="PF00117">
    <property type="entry name" value="GATase"/>
    <property type="match status" value="1"/>
</dbReference>
<dbReference type="PANTHER" id="PTHR43418:SF4">
    <property type="entry name" value="MULTIFUNCTIONAL TRYPTOPHAN BIOSYNTHESIS PROTEIN"/>
    <property type="match status" value="1"/>
</dbReference>
<dbReference type="PANTHER" id="PTHR43418">
    <property type="entry name" value="MULTIFUNCTIONAL TRYPTOPHAN BIOSYNTHESIS PROTEIN-RELATED"/>
    <property type="match status" value="1"/>
</dbReference>